<evidence type="ECO:0000256" key="4">
    <source>
        <dbReference type="ARBA" id="ARBA00022737"/>
    </source>
</evidence>
<organism evidence="10 11">
    <name type="scientific">Trichinella murrelli</name>
    <dbReference type="NCBI Taxonomy" id="144512"/>
    <lineage>
        <taxon>Eukaryota</taxon>
        <taxon>Metazoa</taxon>
        <taxon>Ecdysozoa</taxon>
        <taxon>Nematoda</taxon>
        <taxon>Enoplea</taxon>
        <taxon>Dorylaimia</taxon>
        <taxon>Trichinellida</taxon>
        <taxon>Trichinellidae</taxon>
        <taxon>Trichinella</taxon>
    </lineage>
</organism>
<evidence type="ECO:0000313" key="11">
    <source>
        <dbReference type="Proteomes" id="UP000055048"/>
    </source>
</evidence>
<comment type="subcellular location">
    <subcellularLocation>
        <location evidence="1">Membrane</location>
        <topology evidence="1">Multi-pass membrane protein</topology>
    </subcellularLocation>
</comment>
<keyword evidence="2" id="KW-0813">Transport</keyword>
<dbReference type="PANTHER" id="PTHR12226:SF2">
    <property type="entry name" value="MANNOSE-P-DOLICHOL UTILIZATION DEFECT 1 PROTEIN"/>
    <property type="match status" value="1"/>
</dbReference>
<dbReference type="STRING" id="144512.A0A0V0TL54"/>
<feature type="transmembrane region" description="Helical" evidence="9">
    <location>
        <begin position="285"/>
        <end position="308"/>
    </location>
</feature>
<evidence type="ECO:0000313" key="10">
    <source>
        <dbReference type="EMBL" id="KRX39714.1"/>
    </source>
</evidence>
<dbReference type="AlphaFoldDB" id="A0A0V0TL54"/>
<sequence>LRNTDWLEADRTRQAEVRIRSEQTRSISVYLDRCRCLLENCNVEKLNLRMFRTEQHRPSRCDLARGWWMKVAGRTRTIPAHRRPDRYLGIWRTGSDRPHMLTLMGDRCVLDNGCLRHCVSCASTKYLKKPPDGRARQMTIARSKIVDIDSQLTCFERAAHWRPSSIYLATNARRHGNLILKFVITVILLRNVEPEYKITKREEQLPRGNFLLDFIFFTMLVEFFHSIIIFLFPKDCFEELILNFNIFNSECVSLVCSRLLGVGIVAGASLVKVPQILNIVFARSGAGVSVFSQLLELLCYTAAVAYSINKNYHFSAWGESLFLSLQTFIIIFLVLYYYKRFIALTVVSSFYGFCCYHVYNGSVWENVLDSVQMMTIVIMFIARATQAVDNYIHKSTGQLSAVTYILLFLGSLARIFTSVKETGDNMIIAQYMMSTLMNLFICLQIQLYWGNKRSLKTE</sequence>
<keyword evidence="5 9" id="KW-1133">Transmembrane helix</keyword>
<dbReference type="InterPro" id="IPR006603">
    <property type="entry name" value="PQ-loop_rpt"/>
</dbReference>
<dbReference type="EMBL" id="JYDJ01000224">
    <property type="protein sequence ID" value="KRX39714.1"/>
    <property type="molecule type" value="Genomic_DNA"/>
</dbReference>
<feature type="transmembrane region" description="Helical" evidence="9">
    <location>
        <begin position="399"/>
        <end position="416"/>
    </location>
</feature>
<comment type="caution">
    <text evidence="10">The sequence shown here is derived from an EMBL/GenBank/DDBJ whole genome shotgun (WGS) entry which is preliminary data.</text>
</comment>
<evidence type="ECO:0000256" key="6">
    <source>
        <dbReference type="ARBA" id="ARBA00023136"/>
    </source>
</evidence>
<keyword evidence="6 9" id="KW-0472">Membrane</keyword>
<dbReference type="GO" id="GO:0016020">
    <property type="term" value="C:membrane"/>
    <property type="evidence" value="ECO:0007669"/>
    <property type="project" value="UniProtKB-SubCell"/>
</dbReference>
<dbReference type="Proteomes" id="UP000055048">
    <property type="component" value="Unassembled WGS sequence"/>
</dbReference>
<accession>A0A0V0TL54</accession>
<feature type="transmembrane region" description="Helical" evidence="9">
    <location>
        <begin position="252"/>
        <end position="273"/>
    </location>
</feature>
<name>A0A0V0TL54_9BILA</name>
<keyword evidence="11" id="KW-1185">Reference proteome</keyword>
<dbReference type="Pfam" id="PF04193">
    <property type="entry name" value="PQ-loop"/>
    <property type="match status" value="2"/>
</dbReference>
<evidence type="ECO:0000256" key="7">
    <source>
        <dbReference type="ARBA" id="ARBA00038475"/>
    </source>
</evidence>
<comment type="similarity">
    <text evidence="7">Belongs to the MPDU1 (TC 2.A.43.3) family.</text>
</comment>
<gene>
    <name evidence="10" type="primary">MPDU1</name>
    <name evidence="10" type="ORF">T05_10618</name>
</gene>
<dbReference type="SMART" id="SM00679">
    <property type="entry name" value="CTNS"/>
    <property type="match status" value="2"/>
</dbReference>
<feature type="transmembrane region" description="Helical" evidence="9">
    <location>
        <begin position="210"/>
        <end position="232"/>
    </location>
</feature>
<reference evidence="10 11" key="1">
    <citation type="submission" date="2015-01" db="EMBL/GenBank/DDBJ databases">
        <title>Evolution of Trichinella species and genotypes.</title>
        <authorList>
            <person name="Korhonen P.K."/>
            <person name="Edoardo P."/>
            <person name="Giuseppe L.R."/>
            <person name="Gasser R.B."/>
        </authorList>
    </citation>
    <scope>NUCLEOTIDE SEQUENCE [LARGE SCALE GENOMIC DNA]</scope>
    <source>
        <strain evidence="10">ISS417</strain>
    </source>
</reference>
<evidence type="ECO:0000256" key="9">
    <source>
        <dbReference type="SAM" id="Phobius"/>
    </source>
</evidence>
<feature type="non-terminal residue" evidence="10">
    <location>
        <position position="1"/>
    </location>
</feature>
<feature type="transmembrane region" description="Helical" evidence="9">
    <location>
        <begin position="314"/>
        <end position="334"/>
    </location>
</feature>
<dbReference type="FunFam" id="1.20.1280.290:FF:000006">
    <property type="entry name" value="mannose-P-dolichol utilization defect 1 protein"/>
    <property type="match status" value="1"/>
</dbReference>
<dbReference type="Gene3D" id="1.20.1280.290">
    <property type="match status" value="2"/>
</dbReference>
<keyword evidence="4" id="KW-0677">Repeat</keyword>
<dbReference type="PANTHER" id="PTHR12226">
    <property type="entry name" value="MANNOSE-P-DOLICHOL UTILIZATION DEFECT 1 LEC35 -RELATED"/>
    <property type="match status" value="1"/>
</dbReference>
<dbReference type="InterPro" id="IPR016817">
    <property type="entry name" value="MannP-dilichol_defect-1"/>
</dbReference>
<keyword evidence="3 9" id="KW-0812">Transmembrane</keyword>
<evidence type="ECO:0000256" key="1">
    <source>
        <dbReference type="ARBA" id="ARBA00004141"/>
    </source>
</evidence>
<feature type="transmembrane region" description="Helical" evidence="9">
    <location>
        <begin position="428"/>
        <end position="449"/>
    </location>
</feature>
<dbReference type="OrthoDB" id="271506at2759"/>
<evidence type="ECO:0000256" key="5">
    <source>
        <dbReference type="ARBA" id="ARBA00022989"/>
    </source>
</evidence>
<evidence type="ECO:0000256" key="3">
    <source>
        <dbReference type="ARBA" id="ARBA00022692"/>
    </source>
</evidence>
<evidence type="ECO:0000256" key="8">
    <source>
        <dbReference type="ARBA" id="ARBA00067517"/>
    </source>
</evidence>
<protein>
    <recommendedName>
        <fullName evidence="8">Mannose-P-dolichol utilization defect 1 protein homolog</fullName>
    </recommendedName>
</protein>
<proteinExistence type="inferred from homology"/>
<evidence type="ECO:0000256" key="2">
    <source>
        <dbReference type="ARBA" id="ARBA00022448"/>
    </source>
</evidence>